<protein>
    <submittedName>
        <fullName evidence="1">Uncharacterized protein</fullName>
    </submittedName>
</protein>
<gene>
    <name evidence="1" type="ORF">ANACAC_00047</name>
</gene>
<name>B0M920_ANACD</name>
<comment type="caution">
    <text evidence="1">The sequence shown here is derived from an EMBL/GenBank/DDBJ whole genome shotgun (WGS) entry which is preliminary data.</text>
</comment>
<reference evidence="1" key="2">
    <citation type="submission" date="2013-11" db="EMBL/GenBank/DDBJ databases">
        <title>Draft genome sequence of Anaerostipes caccae (DSM 14662).</title>
        <authorList>
            <person name="Sudarsanam P."/>
            <person name="Ley R."/>
            <person name="Guruge J."/>
            <person name="Turnbaugh P.J."/>
            <person name="Mahowald M."/>
            <person name="Liep D."/>
            <person name="Gordon J."/>
        </authorList>
    </citation>
    <scope>NUCLEOTIDE SEQUENCE</scope>
    <source>
        <strain evidence="1">DSM 14662</strain>
    </source>
</reference>
<dbReference type="STRING" id="411490.ANACAC_00047"/>
<evidence type="ECO:0000313" key="1">
    <source>
        <dbReference type="EMBL" id="EDR99206.1"/>
    </source>
</evidence>
<dbReference type="Proteomes" id="UP000004935">
    <property type="component" value="Unassembled WGS sequence"/>
</dbReference>
<reference evidence="1" key="1">
    <citation type="submission" date="2007-11" db="EMBL/GenBank/DDBJ databases">
        <authorList>
            <person name="Fulton L."/>
            <person name="Clifton S."/>
            <person name="Fulton B."/>
            <person name="Xu J."/>
            <person name="Minx P."/>
            <person name="Pepin K.H."/>
            <person name="Johnson M."/>
            <person name="Thiruvilangam P."/>
            <person name="Bhonagiri V."/>
            <person name="Nash W.E."/>
            <person name="Mardis E.R."/>
            <person name="Wilson R.K."/>
        </authorList>
    </citation>
    <scope>NUCLEOTIDE SEQUENCE [LARGE SCALE GENOMIC DNA]</scope>
    <source>
        <strain evidence="1">DSM 14662</strain>
    </source>
</reference>
<organism evidence="1 2">
    <name type="scientific">Anaerostipes caccae (strain DSM 14662 / CCUG 47493 / JCM 13470 / NCIMB 13811 / L1-92)</name>
    <dbReference type="NCBI Taxonomy" id="411490"/>
    <lineage>
        <taxon>Bacteria</taxon>
        <taxon>Bacillati</taxon>
        <taxon>Bacillota</taxon>
        <taxon>Clostridia</taxon>
        <taxon>Lachnospirales</taxon>
        <taxon>Lachnospiraceae</taxon>
        <taxon>Anaerostipes</taxon>
    </lineage>
</organism>
<accession>B0M920</accession>
<sequence length="41" mass="4779">MFSQPAKFKKWSKTLILQGLQRIFRISFENGRPVGKKAGKR</sequence>
<dbReference type="HOGENOM" id="CLU_3264792_0_0_9"/>
<dbReference type="AlphaFoldDB" id="B0M920"/>
<evidence type="ECO:0000313" key="2">
    <source>
        <dbReference type="Proteomes" id="UP000004935"/>
    </source>
</evidence>
<keyword evidence="2" id="KW-1185">Reference proteome</keyword>
<proteinExistence type="predicted"/>
<dbReference type="EMBL" id="ABAX03000001">
    <property type="protein sequence ID" value="EDR99206.1"/>
    <property type="molecule type" value="Genomic_DNA"/>
</dbReference>